<proteinExistence type="predicted"/>
<dbReference type="EMBL" id="BGPR01010773">
    <property type="protein sequence ID" value="GBN47941.1"/>
    <property type="molecule type" value="Genomic_DNA"/>
</dbReference>
<dbReference type="Pfam" id="PF04801">
    <property type="entry name" value="RPC5"/>
    <property type="match status" value="1"/>
</dbReference>
<gene>
    <name evidence="2" type="primary">POLR3E_3</name>
    <name evidence="1" type="synonym">POLR3E_4</name>
    <name evidence="1" type="ORF">AVEN_223611_1</name>
    <name evidence="2" type="ORF">AVEN_62950_1</name>
</gene>
<organism evidence="2 3">
    <name type="scientific">Araneus ventricosus</name>
    <name type="common">Orbweaver spider</name>
    <name type="synonym">Epeira ventricosa</name>
    <dbReference type="NCBI Taxonomy" id="182803"/>
    <lineage>
        <taxon>Eukaryota</taxon>
        <taxon>Metazoa</taxon>
        <taxon>Ecdysozoa</taxon>
        <taxon>Arthropoda</taxon>
        <taxon>Chelicerata</taxon>
        <taxon>Arachnida</taxon>
        <taxon>Araneae</taxon>
        <taxon>Araneomorphae</taxon>
        <taxon>Entelegynae</taxon>
        <taxon>Araneoidea</taxon>
        <taxon>Araneidae</taxon>
        <taxon>Araneus</taxon>
    </lineage>
</organism>
<dbReference type="OrthoDB" id="340681at2759"/>
<dbReference type="GO" id="GO:0005666">
    <property type="term" value="C:RNA polymerase III complex"/>
    <property type="evidence" value="ECO:0007669"/>
    <property type="project" value="TreeGrafter"/>
</dbReference>
<dbReference type="GO" id="GO:0042797">
    <property type="term" value="P:tRNA transcription by RNA polymerase III"/>
    <property type="evidence" value="ECO:0007669"/>
    <property type="project" value="TreeGrafter"/>
</dbReference>
<evidence type="ECO:0000313" key="2">
    <source>
        <dbReference type="EMBL" id="GBN47961.1"/>
    </source>
</evidence>
<accession>A0A4Y2P9K4</accession>
<keyword evidence="3" id="KW-1185">Reference proteome</keyword>
<dbReference type="PANTHER" id="PTHR12069">
    <property type="entry name" value="DNA-DIRECTED RNA POLYMERASES III 80 KDA POLYPEPTIDE RNA POLYMERASE III SUBUNIT 5"/>
    <property type="match status" value="1"/>
</dbReference>
<name>A0A4Y2P9K4_ARAVE</name>
<keyword evidence="2" id="KW-0240">DNA-directed RNA polymerase</keyword>
<keyword evidence="2" id="KW-0804">Transcription</keyword>
<evidence type="ECO:0000313" key="3">
    <source>
        <dbReference type="Proteomes" id="UP000499080"/>
    </source>
</evidence>
<dbReference type="AlphaFoldDB" id="A0A4Y2P9K4"/>
<reference evidence="2 3" key="1">
    <citation type="journal article" date="2019" name="Sci. Rep.">
        <title>Orb-weaving spider Araneus ventricosus genome elucidates the spidroin gene catalogue.</title>
        <authorList>
            <person name="Kono N."/>
            <person name="Nakamura H."/>
            <person name="Ohtoshi R."/>
            <person name="Moran D.A.P."/>
            <person name="Shinohara A."/>
            <person name="Yoshida Y."/>
            <person name="Fujiwara M."/>
            <person name="Mori M."/>
            <person name="Tomita M."/>
            <person name="Arakawa K."/>
        </authorList>
    </citation>
    <scope>NUCLEOTIDE SEQUENCE [LARGE SCALE GENOMIC DNA]</scope>
</reference>
<dbReference type="PANTHER" id="PTHR12069:SF0">
    <property type="entry name" value="DNA-DIRECTED RNA POLYMERASE III SUBUNIT RPC5"/>
    <property type="match status" value="1"/>
</dbReference>
<dbReference type="Proteomes" id="UP000499080">
    <property type="component" value="Unassembled WGS sequence"/>
</dbReference>
<evidence type="ECO:0000313" key="1">
    <source>
        <dbReference type="EMBL" id="GBN47941.1"/>
    </source>
</evidence>
<dbReference type="EMBL" id="BGPR01010776">
    <property type="protein sequence ID" value="GBN47961.1"/>
    <property type="molecule type" value="Genomic_DNA"/>
</dbReference>
<dbReference type="InterPro" id="IPR006886">
    <property type="entry name" value="RNA_pol_III_Rpc5"/>
</dbReference>
<protein>
    <submittedName>
        <fullName evidence="2">DNA-directed RNA polymerase III subunit RPC5</fullName>
    </submittedName>
</protein>
<sequence length="285" mass="32498">MNGYEIEGEEEEAVAVTMRFEGPNAERDRQIRQKSYQYFQQKNASEPWINLNYHKHGSVRSATECEKLLCSQVHQDSTSTVVAKEDYLRELVPECLRLSGCQTSKDEDAAVLPDKPLSDQIRHLMINAHLLTFSMLAEKLPQNVDTLSIERLLQQIGVLVQGCWAVKSELLYVENTVSPDTGVSAKQLINARDYILWLFTKTRFVTRQDILSAIRPRGEGLYAQRPAVAIPFNECITEENPPFVDLGRALLTNFSMWARIIWWFIRTITWTLSTYGPKAGNSLEG</sequence>
<comment type="caution">
    <text evidence="2">The sequence shown here is derived from an EMBL/GenBank/DDBJ whole genome shotgun (WGS) entry which is preliminary data.</text>
</comment>